<evidence type="ECO:0000256" key="3">
    <source>
        <dbReference type="ARBA" id="ARBA00010811"/>
    </source>
</evidence>
<dbReference type="PANTHER" id="PTHR33445:SF1">
    <property type="entry name" value="ATP SYNTHASE SUBUNIT B"/>
    <property type="match status" value="1"/>
</dbReference>
<evidence type="ECO:0000256" key="8">
    <source>
        <dbReference type="ARBA" id="ARBA00022781"/>
    </source>
</evidence>
<evidence type="ECO:0000256" key="5">
    <source>
        <dbReference type="ARBA" id="ARBA00022475"/>
    </source>
</evidence>
<keyword evidence="7 17" id="KW-0812">Transmembrane</keyword>
<evidence type="ECO:0000256" key="1">
    <source>
        <dbReference type="ARBA" id="ARBA00005513"/>
    </source>
</evidence>
<dbReference type="GO" id="GO:0012505">
    <property type="term" value="C:endomembrane system"/>
    <property type="evidence" value="ECO:0007669"/>
    <property type="project" value="UniProtKB-SubCell"/>
</dbReference>
<feature type="transmembrane region" description="Helical" evidence="17">
    <location>
        <begin position="6"/>
        <end position="30"/>
    </location>
</feature>
<comment type="subcellular location">
    <subcellularLocation>
        <location evidence="17">Cell membrane</location>
        <topology evidence="17">Single-pass membrane protein</topology>
    </subcellularLocation>
    <subcellularLocation>
        <location evidence="16">Endomembrane system</location>
        <topology evidence="16">Single-pass membrane protein</topology>
    </subcellularLocation>
</comment>
<dbReference type="GO" id="GO:0045259">
    <property type="term" value="C:proton-transporting ATP synthase complex"/>
    <property type="evidence" value="ECO:0007669"/>
    <property type="project" value="UniProtKB-KW"/>
</dbReference>
<keyword evidence="10 17" id="KW-0406">Ion transport</keyword>
<comment type="function">
    <text evidence="15 17">F(1)F(0) ATP synthase produces ATP from ADP in the presence of a proton or sodium gradient. F-type ATPases consist of two structural domains, F(1) containing the extramembraneous catalytic core and F(0) containing the membrane proton channel, linked together by a central stalk and a peripheral stalk. During catalysis, ATP synthesis in the catalytic domain of F(1) is coupled via a rotary mechanism of the central stalk subunits to proton translocation.</text>
</comment>
<dbReference type="AlphaFoldDB" id="A0A0P6Y346"/>
<evidence type="ECO:0000256" key="4">
    <source>
        <dbReference type="ARBA" id="ARBA00022448"/>
    </source>
</evidence>
<dbReference type="CDD" id="cd06503">
    <property type="entry name" value="ATP-synt_Fo_b"/>
    <property type="match status" value="1"/>
</dbReference>
<dbReference type="GO" id="GO:0046961">
    <property type="term" value="F:proton-transporting ATPase activity, rotational mechanism"/>
    <property type="evidence" value="ECO:0007669"/>
    <property type="project" value="TreeGrafter"/>
</dbReference>
<dbReference type="HAMAP" id="MF_01398">
    <property type="entry name" value="ATP_synth_b_bprime"/>
    <property type="match status" value="1"/>
</dbReference>
<evidence type="ECO:0000256" key="11">
    <source>
        <dbReference type="ARBA" id="ARBA00023136"/>
    </source>
</evidence>
<evidence type="ECO:0000256" key="13">
    <source>
        <dbReference type="ARBA" id="ARBA00023310"/>
    </source>
</evidence>
<evidence type="ECO:0000313" key="20">
    <source>
        <dbReference type="Proteomes" id="UP000050501"/>
    </source>
</evidence>
<evidence type="ECO:0000256" key="10">
    <source>
        <dbReference type="ARBA" id="ARBA00023065"/>
    </source>
</evidence>
<dbReference type="Pfam" id="PF00430">
    <property type="entry name" value="ATP-synt_B"/>
    <property type="match status" value="1"/>
</dbReference>
<evidence type="ECO:0000256" key="12">
    <source>
        <dbReference type="ARBA" id="ARBA00023268"/>
    </source>
</evidence>
<gene>
    <name evidence="17" type="primary">atpF</name>
    <name evidence="19" type="ORF">ADN01_07620</name>
</gene>
<evidence type="ECO:0000256" key="15">
    <source>
        <dbReference type="ARBA" id="ARBA00025198"/>
    </source>
</evidence>
<keyword evidence="5 17" id="KW-1003">Cell membrane</keyword>
<keyword evidence="4 17" id="KW-0813">Transport</keyword>
<protein>
    <recommendedName>
        <fullName evidence="17">ATP synthase subunit b</fullName>
    </recommendedName>
    <alternativeName>
        <fullName evidence="17">ATP synthase F(0) sector subunit b</fullName>
    </alternativeName>
    <alternativeName>
        <fullName evidence="17">ATPase subunit I</fullName>
    </alternativeName>
    <alternativeName>
        <fullName evidence="17">F-type ATPase subunit b</fullName>
        <shortName evidence="17">F-ATPase subunit b</shortName>
    </alternativeName>
</protein>
<dbReference type="EMBL" id="LGCM01000029">
    <property type="protein sequence ID" value="KPL83572.1"/>
    <property type="molecule type" value="Genomic_DNA"/>
</dbReference>
<dbReference type="PATRIC" id="fig|229921.5.peg.721"/>
<accession>A0A0P6Y346</accession>
<keyword evidence="6 17" id="KW-0138">CF(0)</keyword>
<keyword evidence="13 17" id="KW-0066">ATP synthesis</keyword>
<dbReference type="InterPro" id="IPR050059">
    <property type="entry name" value="ATP_synthase_B_chain"/>
</dbReference>
<keyword evidence="9 17" id="KW-1133">Transmembrane helix</keyword>
<dbReference type="SUPFAM" id="SSF81573">
    <property type="entry name" value="F1F0 ATP synthase subunit B, membrane domain"/>
    <property type="match status" value="1"/>
</dbReference>
<keyword evidence="12" id="KW-0511">Multifunctional enzyme</keyword>
<keyword evidence="20" id="KW-1185">Reference proteome</keyword>
<evidence type="ECO:0000256" key="16">
    <source>
        <dbReference type="ARBA" id="ARBA00037847"/>
    </source>
</evidence>
<comment type="caution">
    <text evidence="19">The sequence shown here is derived from an EMBL/GenBank/DDBJ whole genome shotgun (WGS) entry which is preliminary data.</text>
</comment>
<sequence>MEGLGISLGYLLVQLFNFLIMFVVINAWVVKPIIRMLEKRRETIAQGLEDARVAADARANAEREASRILSEAQTKAAEIVREATDRAEVAAREVRAASEAETAKAREVALAEVASERNVALASLRSQVASLAIAATQRLIGESLKADETRQRALVDEFFSGVRSGKVTLVEESGLRGASAEVTSALPLTEAEQEAVRRDLLKTLDSGGTITFRVDPAILGGLVVRVGDRVVDGSVAGQLAGLRQSLQ</sequence>
<evidence type="ECO:0000313" key="19">
    <source>
        <dbReference type="EMBL" id="KPL83572.1"/>
    </source>
</evidence>
<dbReference type="Proteomes" id="UP000050501">
    <property type="component" value="Unassembled WGS sequence"/>
</dbReference>
<evidence type="ECO:0000256" key="2">
    <source>
        <dbReference type="ARBA" id="ARBA00010377"/>
    </source>
</evidence>
<organism evidence="19 20">
    <name type="scientific">Levilinea saccharolytica</name>
    <dbReference type="NCBI Taxonomy" id="229921"/>
    <lineage>
        <taxon>Bacteria</taxon>
        <taxon>Bacillati</taxon>
        <taxon>Chloroflexota</taxon>
        <taxon>Anaerolineae</taxon>
        <taxon>Anaerolineales</taxon>
        <taxon>Anaerolineaceae</taxon>
        <taxon>Levilinea</taxon>
    </lineage>
</organism>
<name>A0A0P6Y346_9CHLR</name>
<evidence type="ECO:0000256" key="7">
    <source>
        <dbReference type="ARBA" id="ARBA00022692"/>
    </source>
</evidence>
<dbReference type="GO" id="GO:0046933">
    <property type="term" value="F:proton-transporting ATP synthase activity, rotational mechanism"/>
    <property type="evidence" value="ECO:0007669"/>
    <property type="project" value="UniProtKB-UniRule"/>
</dbReference>
<evidence type="ECO:0000256" key="14">
    <source>
        <dbReference type="ARBA" id="ARBA00024925"/>
    </source>
</evidence>
<dbReference type="InterPro" id="IPR028987">
    <property type="entry name" value="ATP_synth_B-like_membr_sf"/>
</dbReference>
<keyword evidence="11 17" id="KW-0472">Membrane</keyword>
<dbReference type="STRING" id="229921.ADN01_07620"/>
<dbReference type="InterPro" id="IPR000711">
    <property type="entry name" value="ATPase_OSCP/dsu"/>
</dbReference>
<comment type="subunit">
    <text evidence="17">F-type ATPases have 2 components, F(1) - the catalytic core - and F(0) - the membrane proton channel. F(1) has five subunits: alpha(3), beta(3), gamma(1), delta(1), epsilon(1). F(0) has three main subunits: a(1), b(2) and c(10-14). The alpha and beta chains form an alternating ring which encloses part of the gamma chain. F(1) is attached to F(0) by a central stalk formed by the gamma and epsilon chains, while a peripheral stalk is formed by the delta and b chains.</text>
</comment>
<dbReference type="NCBIfam" id="TIGR01144">
    <property type="entry name" value="ATP_synt_b"/>
    <property type="match status" value="1"/>
</dbReference>
<comment type="similarity">
    <text evidence="2">In the C-terminal section; belongs to the ATPase delta chain family.</text>
</comment>
<dbReference type="InterPro" id="IPR005864">
    <property type="entry name" value="ATP_synth_F0_bsu_bac"/>
</dbReference>
<evidence type="ECO:0000256" key="9">
    <source>
        <dbReference type="ARBA" id="ARBA00022989"/>
    </source>
</evidence>
<evidence type="ECO:0000256" key="17">
    <source>
        <dbReference type="HAMAP-Rule" id="MF_01398"/>
    </source>
</evidence>
<comment type="function">
    <text evidence="17">Component of the F(0) channel, it forms part of the peripheral stalk, linking F(1) to F(0).</text>
</comment>
<evidence type="ECO:0000256" key="18">
    <source>
        <dbReference type="RuleBase" id="RU003848"/>
    </source>
</evidence>
<dbReference type="InterPro" id="IPR002146">
    <property type="entry name" value="ATP_synth_b/b'su_bac/chlpt"/>
</dbReference>
<comment type="function">
    <text evidence="14">This fusion protein includes a component of the F(0) channel (subunit b) and of the F(1) subunit (subunit delta). Two copies of subunit b and one of delta together form the peripheral 'stator' stalk which links F(1) to F(0).</text>
</comment>
<keyword evidence="8 17" id="KW-0375">Hydrogen ion transport</keyword>
<reference evidence="19 20" key="1">
    <citation type="submission" date="2015-07" db="EMBL/GenBank/DDBJ databases">
        <title>Genome sequence of Levilinea saccharolytica DSM 16555.</title>
        <authorList>
            <person name="Hemp J."/>
            <person name="Ward L.M."/>
            <person name="Pace L.A."/>
            <person name="Fischer W.W."/>
        </authorList>
    </citation>
    <scope>NUCLEOTIDE SEQUENCE [LARGE SCALE GENOMIC DNA]</scope>
    <source>
        <strain evidence="19 20">KIBI-1</strain>
    </source>
</reference>
<dbReference type="GO" id="GO:0005886">
    <property type="term" value="C:plasma membrane"/>
    <property type="evidence" value="ECO:0007669"/>
    <property type="project" value="UniProtKB-SubCell"/>
</dbReference>
<dbReference type="PANTHER" id="PTHR33445">
    <property type="entry name" value="ATP SYNTHASE SUBUNIT B', CHLOROPLASTIC"/>
    <property type="match status" value="1"/>
</dbReference>
<evidence type="ECO:0000256" key="6">
    <source>
        <dbReference type="ARBA" id="ARBA00022547"/>
    </source>
</evidence>
<dbReference type="Gene3D" id="6.10.250.1580">
    <property type="match status" value="1"/>
</dbReference>
<dbReference type="RefSeq" id="WP_062418964.1">
    <property type="nucleotide sequence ID" value="NZ_DF967974.1"/>
</dbReference>
<comment type="similarity">
    <text evidence="3">In the N-terminal section; belongs to the ATPase B chain family.</text>
</comment>
<proteinExistence type="inferred from homology"/>
<dbReference type="OrthoDB" id="9802471at2"/>
<comment type="similarity">
    <text evidence="1 17 18">Belongs to the ATPase B chain family.</text>
</comment>
<dbReference type="Pfam" id="PF00213">
    <property type="entry name" value="OSCP"/>
    <property type="match status" value="1"/>
</dbReference>